<keyword evidence="7" id="KW-1185">Reference proteome</keyword>
<dbReference type="GO" id="GO:0009055">
    <property type="term" value="F:electron transfer activity"/>
    <property type="evidence" value="ECO:0007669"/>
    <property type="project" value="InterPro"/>
</dbReference>
<accession>A0A7H0VEZ6</accession>
<feature type="domain" description="Cytochrome c" evidence="5">
    <location>
        <begin position="196"/>
        <end position="312"/>
    </location>
</feature>
<dbReference type="PANTHER" id="PTHR35008">
    <property type="entry name" value="BLL4482 PROTEIN-RELATED"/>
    <property type="match status" value="1"/>
</dbReference>
<dbReference type="AlphaFoldDB" id="A0A7H0VEZ6"/>
<evidence type="ECO:0000313" key="7">
    <source>
        <dbReference type="Proteomes" id="UP000516305"/>
    </source>
</evidence>
<proteinExistence type="predicted"/>
<dbReference type="PROSITE" id="PS51007">
    <property type="entry name" value="CYTC"/>
    <property type="match status" value="2"/>
</dbReference>
<dbReference type="PANTHER" id="PTHR35008:SF4">
    <property type="entry name" value="BLL4482 PROTEIN"/>
    <property type="match status" value="1"/>
</dbReference>
<keyword evidence="3 4" id="KW-0408">Iron</keyword>
<evidence type="ECO:0000259" key="5">
    <source>
        <dbReference type="PROSITE" id="PS51007"/>
    </source>
</evidence>
<organism evidence="6 7">
    <name type="scientific">Croceimicrobium hydrocarbonivorans</name>
    <dbReference type="NCBI Taxonomy" id="2761580"/>
    <lineage>
        <taxon>Bacteria</taxon>
        <taxon>Pseudomonadati</taxon>
        <taxon>Bacteroidota</taxon>
        <taxon>Flavobacteriia</taxon>
        <taxon>Flavobacteriales</taxon>
        <taxon>Owenweeksiaceae</taxon>
        <taxon>Croceimicrobium</taxon>
    </lineage>
</organism>
<dbReference type="InterPro" id="IPR036909">
    <property type="entry name" value="Cyt_c-like_dom_sf"/>
</dbReference>
<feature type="domain" description="Cytochrome c" evidence="5">
    <location>
        <begin position="46"/>
        <end position="160"/>
    </location>
</feature>
<dbReference type="Proteomes" id="UP000516305">
    <property type="component" value="Chromosome"/>
</dbReference>
<keyword evidence="2 4" id="KW-0479">Metal-binding</keyword>
<reference evidence="6 7" key="1">
    <citation type="submission" date="2020-08" db="EMBL/GenBank/DDBJ databases">
        <title>Croceimicrobium hydrocarbonivorans gen. nov., sp. nov., a novel marine bacterium isolated from a bacterial consortium that degrades polyethylene terephthalate.</title>
        <authorList>
            <person name="Liu R."/>
        </authorList>
    </citation>
    <scope>NUCLEOTIDE SEQUENCE [LARGE SCALE GENOMIC DNA]</scope>
    <source>
        <strain evidence="6 7">A20-9</strain>
    </source>
</reference>
<protein>
    <submittedName>
        <fullName evidence="6">C-type cytochrome</fullName>
    </submittedName>
</protein>
<dbReference type="InterPro" id="IPR009056">
    <property type="entry name" value="Cyt_c-like_dom"/>
</dbReference>
<dbReference type="GO" id="GO:0046872">
    <property type="term" value="F:metal ion binding"/>
    <property type="evidence" value="ECO:0007669"/>
    <property type="project" value="UniProtKB-KW"/>
</dbReference>
<dbReference type="EMBL" id="CP060139">
    <property type="protein sequence ID" value="QNR24294.1"/>
    <property type="molecule type" value="Genomic_DNA"/>
</dbReference>
<evidence type="ECO:0000256" key="3">
    <source>
        <dbReference type="ARBA" id="ARBA00023004"/>
    </source>
</evidence>
<dbReference type="SUPFAM" id="SSF46626">
    <property type="entry name" value="Cytochrome c"/>
    <property type="match status" value="2"/>
</dbReference>
<dbReference type="RefSeq" id="WP_210758821.1">
    <property type="nucleotide sequence ID" value="NZ_CP060139.1"/>
</dbReference>
<sequence>MKKIGKLLLILIGLLILLGGSTLAYLKLALPDVGEAQAITINADAAMIERGDYLANHLMVCMDCHSERDWSKFSGPLVPGTLGKGGEVFNHDLGFPGVFLSKNITPYNLKDWTDGEIMRAISTGVSKDGEALFPIMPYSHYGKLDQRDVEAVIAYLRTLPSIEAEHAQSEADFPMNFIINTIPQKSAFSQRPNPEDKLAYGEYLMNAAACYDCHTRQEKGQFVGKDFAGGMEFKLADGSIVRSSNITPHPETGLGNWTEAQFVERFKLYGDSAYVPHDVTKGDFQTIMPWTMYGGLEERDLKAMFAYLQSLEAIENTVARFTEPGT</sequence>
<keyword evidence="1 4" id="KW-0349">Heme</keyword>
<gene>
    <name evidence="6" type="ORF">H4K34_00205</name>
</gene>
<dbReference type="InterPro" id="IPR051459">
    <property type="entry name" value="Cytochrome_c-type_DH"/>
</dbReference>
<dbReference type="KEGG" id="chyd:H4K34_00205"/>
<dbReference type="GO" id="GO:0020037">
    <property type="term" value="F:heme binding"/>
    <property type="evidence" value="ECO:0007669"/>
    <property type="project" value="InterPro"/>
</dbReference>
<evidence type="ECO:0000256" key="4">
    <source>
        <dbReference type="PROSITE-ProRule" id="PRU00433"/>
    </source>
</evidence>
<evidence type="ECO:0000256" key="1">
    <source>
        <dbReference type="ARBA" id="ARBA00022617"/>
    </source>
</evidence>
<dbReference type="Gene3D" id="1.10.760.10">
    <property type="entry name" value="Cytochrome c-like domain"/>
    <property type="match status" value="2"/>
</dbReference>
<dbReference type="Pfam" id="PF00034">
    <property type="entry name" value="Cytochrom_C"/>
    <property type="match status" value="1"/>
</dbReference>
<name>A0A7H0VEZ6_9FLAO</name>
<evidence type="ECO:0000313" key="6">
    <source>
        <dbReference type="EMBL" id="QNR24294.1"/>
    </source>
</evidence>
<evidence type="ECO:0000256" key="2">
    <source>
        <dbReference type="ARBA" id="ARBA00022723"/>
    </source>
</evidence>